<dbReference type="GO" id="GO:0005524">
    <property type="term" value="F:ATP binding"/>
    <property type="evidence" value="ECO:0007669"/>
    <property type="project" value="UniProtKB-UniRule"/>
</dbReference>
<evidence type="ECO:0000313" key="21">
    <source>
        <dbReference type="Proteomes" id="UP000440004"/>
    </source>
</evidence>
<keyword evidence="8 11" id="KW-0067">ATP-binding</keyword>
<feature type="binding site" evidence="13">
    <location>
        <position position="870"/>
    </location>
    <ligand>
        <name>substrate</name>
    </ligand>
</feature>
<dbReference type="InterPro" id="IPR005482">
    <property type="entry name" value="Biotin_COase_C"/>
</dbReference>
<evidence type="ECO:0000259" key="18">
    <source>
        <dbReference type="PROSITE" id="PS50979"/>
    </source>
</evidence>
<comment type="pathway">
    <text evidence="2">Carbohydrate biosynthesis; gluconeogenesis.</text>
</comment>
<dbReference type="Pfam" id="PF02786">
    <property type="entry name" value="CPSase_L_D2"/>
    <property type="match status" value="1"/>
</dbReference>
<dbReference type="AlphaFoldDB" id="A0A6A7KA21"/>
<keyword evidence="7 11" id="KW-0547">Nucleotide-binding</keyword>
<dbReference type="UniPathway" id="UPA00138"/>
<dbReference type="NCBIfam" id="TIGR01235">
    <property type="entry name" value="pyruv_carbox"/>
    <property type="match status" value="1"/>
</dbReference>
<reference evidence="20 21" key="1">
    <citation type="submission" date="2019-10" db="EMBL/GenBank/DDBJ databases">
        <title>Alkalibaculum tamaniensis sp.nov., a new alkaliphilic acetogen, isolated on methoxylated aromatics from a mud volcano.</title>
        <authorList>
            <person name="Khomyakova M.A."/>
            <person name="Merkel A.Y."/>
            <person name="Bonch-Osmolovskaya E.A."/>
            <person name="Slobodkin A.I."/>
        </authorList>
    </citation>
    <scope>NUCLEOTIDE SEQUENCE [LARGE SCALE GENOMIC DNA]</scope>
    <source>
        <strain evidence="20 21">M08DMB</strain>
    </source>
</reference>
<dbReference type="Pfam" id="PF00682">
    <property type="entry name" value="HMGL-like"/>
    <property type="match status" value="1"/>
</dbReference>
<evidence type="ECO:0000259" key="19">
    <source>
        <dbReference type="PROSITE" id="PS50991"/>
    </source>
</evidence>
<evidence type="ECO:0000256" key="1">
    <source>
        <dbReference type="ARBA" id="ARBA00001953"/>
    </source>
</evidence>
<feature type="binding site" evidence="13">
    <location>
        <position position="238"/>
    </location>
    <ligand>
        <name>ATP</name>
        <dbReference type="ChEBI" id="CHEBI:30616"/>
    </ligand>
</feature>
<evidence type="ECO:0000313" key="20">
    <source>
        <dbReference type="EMBL" id="MPW26212.1"/>
    </source>
</evidence>
<dbReference type="GO" id="GO:0046872">
    <property type="term" value="F:metal ion binding"/>
    <property type="evidence" value="ECO:0007669"/>
    <property type="project" value="UniProtKB-KW"/>
</dbReference>
<dbReference type="Proteomes" id="UP000440004">
    <property type="component" value="Unassembled WGS sequence"/>
</dbReference>
<dbReference type="FunFam" id="3.40.50.20:FF:000010">
    <property type="entry name" value="Propionyl-CoA carboxylase subunit alpha"/>
    <property type="match status" value="1"/>
</dbReference>
<feature type="modified residue" description="N6-carboxylysine" evidence="15">
    <location>
        <position position="706"/>
    </location>
</feature>
<evidence type="ECO:0000256" key="14">
    <source>
        <dbReference type="PIRSR" id="PIRSR001594-3"/>
    </source>
</evidence>
<dbReference type="PROSITE" id="PS00867">
    <property type="entry name" value="CPSASE_2"/>
    <property type="match status" value="1"/>
</dbReference>
<dbReference type="FunFam" id="3.20.20.70:FF:000033">
    <property type="entry name" value="Pyruvate carboxylase"/>
    <property type="match status" value="1"/>
</dbReference>
<evidence type="ECO:0000256" key="2">
    <source>
        <dbReference type="ARBA" id="ARBA00004742"/>
    </source>
</evidence>
<dbReference type="InterPro" id="IPR011764">
    <property type="entry name" value="Biotin_carboxylation_dom"/>
</dbReference>
<evidence type="ECO:0000256" key="8">
    <source>
        <dbReference type="ARBA" id="ARBA00022840"/>
    </source>
</evidence>
<feature type="binding site" evidence="13">
    <location>
        <position position="119"/>
    </location>
    <ligand>
        <name>ATP</name>
        <dbReference type="ChEBI" id="CHEBI:30616"/>
    </ligand>
</feature>
<dbReference type="PROSITE" id="PS00866">
    <property type="entry name" value="CPSASE_1"/>
    <property type="match status" value="1"/>
</dbReference>
<keyword evidence="20" id="KW-0670">Pyruvate</keyword>
<feature type="modified residue" description="N6-biotinyllysine" evidence="15">
    <location>
        <position position="1108"/>
    </location>
</feature>
<feature type="domain" description="Pyruvate carboxyltransferase" evidence="19">
    <location>
        <begin position="528"/>
        <end position="796"/>
    </location>
</feature>
<dbReference type="Gene3D" id="2.40.50.100">
    <property type="match status" value="1"/>
</dbReference>
<proteinExistence type="predicted"/>
<dbReference type="EC" id="6.4.1.1" evidence="3 11"/>
<dbReference type="PROSITE" id="PS50979">
    <property type="entry name" value="BC"/>
    <property type="match status" value="1"/>
</dbReference>
<dbReference type="InterPro" id="IPR005479">
    <property type="entry name" value="CPAse_ATP-bd"/>
</dbReference>
<feature type="binding site" evidence="13">
    <location>
        <position position="203"/>
    </location>
    <ligand>
        <name>ATP</name>
        <dbReference type="ChEBI" id="CHEBI:30616"/>
    </ligand>
</feature>
<dbReference type="InterPro" id="IPR011054">
    <property type="entry name" value="Rudment_hybrid_motif"/>
</dbReference>
<dbReference type="SUPFAM" id="SSF51569">
    <property type="entry name" value="Aldolase"/>
    <property type="match status" value="1"/>
</dbReference>
<dbReference type="RefSeq" id="WP_152804502.1">
    <property type="nucleotide sequence ID" value="NZ_WHNX01000015.1"/>
</dbReference>
<dbReference type="FunFam" id="3.30.1490.20:FF:000018">
    <property type="entry name" value="Biotin carboxylase"/>
    <property type="match status" value="1"/>
</dbReference>
<feature type="binding site" evidence="14">
    <location>
        <position position="737"/>
    </location>
    <ligand>
        <name>Mn(2+)</name>
        <dbReference type="ChEBI" id="CHEBI:29035"/>
    </ligand>
</feature>
<dbReference type="FunFam" id="3.30.470.20:FF:000012">
    <property type="entry name" value="Pyruvate carboxylase"/>
    <property type="match status" value="1"/>
</dbReference>
<dbReference type="Gene3D" id="3.30.470.20">
    <property type="entry name" value="ATP-grasp fold, B domain"/>
    <property type="match status" value="1"/>
</dbReference>
<dbReference type="CDD" id="cd07937">
    <property type="entry name" value="DRE_TIM_PC_TC_5S"/>
    <property type="match status" value="1"/>
</dbReference>
<dbReference type="InterPro" id="IPR016185">
    <property type="entry name" value="PreATP-grasp_dom_sf"/>
</dbReference>
<keyword evidence="5 11" id="KW-0436">Ligase</keyword>
<dbReference type="PROSITE" id="PS50975">
    <property type="entry name" value="ATP_GRASP"/>
    <property type="match status" value="1"/>
</dbReference>
<dbReference type="Pfam" id="PF00364">
    <property type="entry name" value="Biotin_lipoyl"/>
    <property type="match status" value="1"/>
</dbReference>
<dbReference type="Pfam" id="PF02436">
    <property type="entry name" value="PYC_OADA"/>
    <property type="match status" value="1"/>
</dbReference>
<dbReference type="NCBIfam" id="NF006761">
    <property type="entry name" value="PRK09282.1"/>
    <property type="match status" value="1"/>
</dbReference>
<accession>A0A6A7KA21</accession>
<dbReference type="SUPFAM" id="SSF52440">
    <property type="entry name" value="PreATP-grasp domain"/>
    <property type="match status" value="1"/>
</dbReference>
<dbReference type="Gene3D" id="3.20.20.70">
    <property type="entry name" value="Aldolase class I"/>
    <property type="match status" value="1"/>
</dbReference>
<dbReference type="PROSITE" id="PS50968">
    <property type="entry name" value="BIOTINYL_LIPOYL"/>
    <property type="match status" value="1"/>
</dbReference>
<dbReference type="Pfam" id="PF00289">
    <property type="entry name" value="Biotin_carb_N"/>
    <property type="match status" value="1"/>
</dbReference>
<feature type="binding site" description="via carbamate group" evidence="14">
    <location>
        <position position="706"/>
    </location>
    <ligand>
        <name>Mn(2+)</name>
        <dbReference type="ChEBI" id="CHEBI:29035"/>
    </ligand>
</feature>
<comment type="catalytic activity">
    <reaction evidence="11">
        <text>hydrogencarbonate + pyruvate + ATP = oxaloacetate + ADP + phosphate + H(+)</text>
        <dbReference type="Rhea" id="RHEA:20844"/>
        <dbReference type="ChEBI" id="CHEBI:15361"/>
        <dbReference type="ChEBI" id="CHEBI:15378"/>
        <dbReference type="ChEBI" id="CHEBI:16452"/>
        <dbReference type="ChEBI" id="CHEBI:17544"/>
        <dbReference type="ChEBI" id="CHEBI:30616"/>
        <dbReference type="ChEBI" id="CHEBI:43474"/>
        <dbReference type="ChEBI" id="CHEBI:456216"/>
        <dbReference type="EC" id="6.4.1.1"/>
    </reaction>
</comment>
<evidence type="ECO:0000256" key="3">
    <source>
        <dbReference type="ARBA" id="ARBA00013057"/>
    </source>
</evidence>
<dbReference type="FunFam" id="2.40.50.100:FF:000003">
    <property type="entry name" value="Acetyl-CoA carboxylase biotin carboxyl carrier protein"/>
    <property type="match status" value="1"/>
</dbReference>
<gene>
    <name evidence="20" type="ORF">GC105_10465</name>
</gene>
<dbReference type="InterPro" id="IPR000089">
    <property type="entry name" value="Biotin_lipoyl"/>
</dbReference>
<dbReference type="InterPro" id="IPR000891">
    <property type="entry name" value="PYR_CT"/>
</dbReference>
<evidence type="ECO:0000256" key="6">
    <source>
        <dbReference type="ARBA" id="ARBA00022723"/>
    </source>
</evidence>
<evidence type="ECO:0000259" key="17">
    <source>
        <dbReference type="PROSITE" id="PS50975"/>
    </source>
</evidence>
<dbReference type="PIRSF" id="PIRSF001594">
    <property type="entry name" value="Pyruv_carbox"/>
    <property type="match status" value="1"/>
</dbReference>
<comment type="caution">
    <text evidence="20">The sequence shown here is derived from an EMBL/GenBank/DDBJ whole genome shotgun (WGS) entry which is preliminary data.</text>
</comment>
<feature type="domain" description="Lipoyl-binding" evidence="16">
    <location>
        <begin position="1067"/>
        <end position="1142"/>
    </location>
</feature>
<evidence type="ECO:0000256" key="10">
    <source>
        <dbReference type="ARBA" id="ARBA00023268"/>
    </source>
</evidence>
<name>A0A6A7KA21_9FIRM</name>
<feature type="binding site" evidence="14">
    <location>
        <position position="735"/>
    </location>
    <ligand>
        <name>Mn(2+)</name>
        <dbReference type="ChEBI" id="CHEBI:29035"/>
    </ligand>
</feature>
<dbReference type="SUPFAM" id="SSF51230">
    <property type="entry name" value="Single hybrid motif"/>
    <property type="match status" value="1"/>
</dbReference>
<dbReference type="SUPFAM" id="SSF89000">
    <property type="entry name" value="post-HMGL domain-like"/>
    <property type="match status" value="1"/>
</dbReference>
<dbReference type="InterPro" id="IPR011761">
    <property type="entry name" value="ATP-grasp"/>
</dbReference>
<dbReference type="InterPro" id="IPR013785">
    <property type="entry name" value="Aldolase_TIM"/>
</dbReference>
<dbReference type="PANTHER" id="PTHR43778:SF2">
    <property type="entry name" value="PYRUVATE CARBOXYLASE, MITOCHONDRIAL"/>
    <property type="match status" value="1"/>
</dbReference>
<evidence type="ECO:0000256" key="4">
    <source>
        <dbReference type="ARBA" id="ARBA00022432"/>
    </source>
</evidence>
<dbReference type="CDD" id="cd06850">
    <property type="entry name" value="biotinyl_domain"/>
    <property type="match status" value="1"/>
</dbReference>
<sequence length="1143" mass="127990">MQKFNKVLIANRGEIAIRIIRACKELGITTVAIYAEEDKLSLFRRKADEAYLIEDHRGPVDAYLNMDKIISLAKKKNVDAIHPGYGFLSENAEFAKKCEKEGIVFIGPSHVMMRQLGDKIQSKIVAHKVGVPTIPGVEKPIGSDEEAIEFAKIAGYPIMLKAAAGGGGRGMRIVKTEDSILKEFKSAQNEALKAFGNGDIFIEKYLEEPRHIEVQVLGDNYGNIVHLFERDCSIQRRHQKLIEFTPSLSITQEQREAICMDAIKIAKSVKYKNAGTIEFLVDKNENHFFIEMNPRIQVEHTVTEMVTGIDLVQSQILVAQGYALNSTEVGIDSQESIKMVGAAIQCRITTEDPHNNFMPDTGKLEVYRTGGGYGVRLDSGNGFTGAEISPYYDSLLVKSTAFARNFQDARQKAVRAIKEMEIEGVKTNKDFLINVLEHPTFIEGKCDTNFIDNHPELFKLQFRANEEKRLLNFLGEKIVNETLGNKRDYDDAVVPVVDATQKLYGTKQILDEKGPQGIVEWIKGQDKLLLTDTTMRDAHQSLLATRVRSRDMIKIARATSVLAKDLFSLEMWGGATFDVSYRYLRESPWKRLEEIRERIPNIMLQMLFRGSNAVGYKNYPDNVVKEFVKQAAHSGIDVFRIFDSLNWLEAMKVSIDEVQKYNKIAEVCMCYTGDILDESKTKYNLDYYVKMAREIEKTGAHILAIKDMSALLKPAAAYKLITTLKEEINIPIHLHTHDTTGNGVATVLMASMAGVDIVDTAFNGLSGLTSQPALNSIVAAMENTPRDTNMDLSELQLISDYWSSARDVYTEFESGLKSGTAEIYKYEIPGGQYSNMKAQVESFGLGHKFTEVKEKYMESNGLFGDIVKVTPSSKSIGDMAIFMVQNDMDAENIFEKGKSLAFPDSVVDFFKGMIGQPEGGFNPELQKLVLKGEDPITVRPGTLLEDMDLELIKKEYKEKYGLEISDKDAVSAALYPKVFKEYVEYFGQFDEYMRMESHVFFFGLKVGETAQIEIDTGKSYVVKLVQIGNVDDNGQRCVVFEVDGFRRDVYIEDKKSFAAQNKQTLTKADKNNPLHIGSSIPGTVLEVMVKEGDSVEINQPLAIIEAMKMETEVVSTIKGTVDDVSISAGQSVQSGELIITLKE</sequence>
<feature type="binding site" evidence="13">
    <location>
        <position position="609"/>
    </location>
    <ligand>
        <name>substrate</name>
    </ligand>
</feature>
<keyword evidence="4" id="KW-0312">Gluconeogenesis</keyword>
<organism evidence="20 21">
    <name type="scientific">Alkalibaculum sporogenes</name>
    <dbReference type="NCBI Taxonomy" id="2655001"/>
    <lineage>
        <taxon>Bacteria</taxon>
        <taxon>Bacillati</taxon>
        <taxon>Bacillota</taxon>
        <taxon>Clostridia</taxon>
        <taxon>Eubacteriales</taxon>
        <taxon>Eubacteriaceae</taxon>
        <taxon>Alkalibaculum</taxon>
    </lineage>
</organism>
<dbReference type="InterPro" id="IPR003379">
    <property type="entry name" value="Carboxylase_cons_dom"/>
</dbReference>
<feature type="domain" description="Biotin carboxylation" evidence="18">
    <location>
        <begin position="3"/>
        <end position="456"/>
    </location>
</feature>
<dbReference type="PROSITE" id="PS00188">
    <property type="entry name" value="BIOTIN"/>
    <property type="match status" value="1"/>
</dbReference>
<evidence type="ECO:0000259" key="16">
    <source>
        <dbReference type="PROSITE" id="PS50968"/>
    </source>
</evidence>
<dbReference type="NCBIfam" id="NF009554">
    <property type="entry name" value="PRK12999.1"/>
    <property type="match status" value="1"/>
</dbReference>
<feature type="binding site" evidence="14">
    <location>
        <position position="537"/>
    </location>
    <ligand>
        <name>Mn(2+)</name>
        <dbReference type="ChEBI" id="CHEBI:29035"/>
    </ligand>
</feature>
<dbReference type="GO" id="GO:0006094">
    <property type="term" value="P:gluconeogenesis"/>
    <property type="evidence" value="ECO:0007669"/>
    <property type="project" value="UniProtKB-UniPathway"/>
</dbReference>
<evidence type="ECO:0000256" key="5">
    <source>
        <dbReference type="ARBA" id="ARBA00022598"/>
    </source>
</evidence>
<keyword evidence="9 11" id="KW-0092">Biotin</keyword>
<dbReference type="InterPro" id="IPR055268">
    <property type="entry name" value="PCB-like"/>
</dbReference>
<comment type="cofactor">
    <cofactor evidence="1 11">
        <name>biotin</name>
        <dbReference type="ChEBI" id="CHEBI:57586"/>
    </cofactor>
</comment>
<evidence type="ECO:0000256" key="13">
    <source>
        <dbReference type="PIRSR" id="PIRSR001594-2"/>
    </source>
</evidence>
<dbReference type="PANTHER" id="PTHR43778">
    <property type="entry name" value="PYRUVATE CARBOXYLASE"/>
    <property type="match status" value="1"/>
</dbReference>
<dbReference type="InterPro" id="IPR001882">
    <property type="entry name" value="Biotin_BS"/>
</dbReference>
<dbReference type="Pfam" id="PF02785">
    <property type="entry name" value="Biotin_carb_C"/>
    <property type="match status" value="1"/>
</dbReference>
<protein>
    <recommendedName>
        <fullName evidence="3 11">Pyruvate carboxylase</fullName>
        <ecNumber evidence="3 11">6.4.1.1</ecNumber>
    </recommendedName>
</protein>
<dbReference type="SUPFAM" id="SSF51246">
    <property type="entry name" value="Rudiment single hybrid motif"/>
    <property type="match status" value="1"/>
</dbReference>
<keyword evidence="6 14" id="KW-0479">Metal-binding</keyword>
<evidence type="ECO:0000256" key="12">
    <source>
        <dbReference type="PIRSR" id="PIRSR001594-1"/>
    </source>
</evidence>
<feature type="active site" evidence="12">
    <location>
        <position position="295"/>
    </location>
</feature>
<dbReference type="SMART" id="SM00878">
    <property type="entry name" value="Biotin_carb_C"/>
    <property type="match status" value="1"/>
</dbReference>
<dbReference type="InterPro" id="IPR011053">
    <property type="entry name" value="Single_hybrid_motif"/>
</dbReference>
<feature type="domain" description="ATP-grasp" evidence="17">
    <location>
        <begin position="123"/>
        <end position="320"/>
    </location>
</feature>
<dbReference type="SUPFAM" id="SSF56059">
    <property type="entry name" value="Glutathione synthetase ATP-binding domain-like"/>
    <property type="match status" value="1"/>
</dbReference>
<evidence type="ECO:0000256" key="9">
    <source>
        <dbReference type="ARBA" id="ARBA00023267"/>
    </source>
</evidence>
<dbReference type="InterPro" id="IPR005481">
    <property type="entry name" value="BC-like_N"/>
</dbReference>
<dbReference type="EMBL" id="WHNX01000015">
    <property type="protein sequence ID" value="MPW26212.1"/>
    <property type="molecule type" value="Genomic_DNA"/>
</dbReference>
<dbReference type="GO" id="GO:0004736">
    <property type="term" value="F:pyruvate carboxylase activity"/>
    <property type="evidence" value="ECO:0007669"/>
    <property type="project" value="UniProtKB-EC"/>
</dbReference>
<keyword evidence="21" id="KW-1185">Reference proteome</keyword>
<keyword evidence="10" id="KW-0511">Multifunctional enzyme</keyword>
<dbReference type="PROSITE" id="PS50991">
    <property type="entry name" value="PYR_CT"/>
    <property type="match status" value="1"/>
</dbReference>
<dbReference type="GO" id="GO:0005737">
    <property type="term" value="C:cytoplasm"/>
    <property type="evidence" value="ECO:0007669"/>
    <property type="project" value="TreeGrafter"/>
</dbReference>
<comment type="function">
    <text evidence="11">Catalyzes a 2-step reaction, involving the ATP-dependent carboxylation of the covalently attached biotin in the first step and the transfer of the carboxyl group to pyruvate in the second.</text>
</comment>
<evidence type="ECO:0000256" key="7">
    <source>
        <dbReference type="ARBA" id="ARBA00022741"/>
    </source>
</evidence>
<dbReference type="InterPro" id="IPR005930">
    <property type="entry name" value="Pyruv_COase"/>
</dbReference>
<evidence type="ECO:0000256" key="15">
    <source>
        <dbReference type="PIRSR" id="PIRSR001594-4"/>
    </source>
</evidence>
<evidence type="ECO:0000256" key="11">
    <source>
        <dbReference type="PIRNR" id="PIRNR001594"/>
    </source>
</evidence>